<keyword evidence="3" id="KW-1185">Reference proteome</keyword>
<dbReference type="KEGG" id="hfe:HFELIS_16700"/>
<dbReference type="STRING" id="936155.HFELIS_16700"/>
<name>E7ABP9_HELFC</name>
<dbReference type="EMBL" id="FQ670179">
    <property type="protein sequence ID" value="CBY83754.1"/>
    <property type="molecule type" value="Genomic_DNA"/>
</dbReference>
<evidence type="ECO:0000313" key="3">
    <source>
        <dbReference type="Proteomes" id="UP000007934"/>
    </source>
</evidence>
<dbReference type="Proteomes" id="UP000007934">
    <property type="component" value="Chromosome"/>
</dbReference>
<dbReference type="AlphaFoldDB" id="E7ABP9"/>
<evidence type="ECO:0000313" key="2">
    <source>
        <dbReference type="EMBL" id="CBY83754.1"/>
    </source>
</evidence>
<feature type="region of interest" description="Disordered" evidence="1">
    <location>
        <begin position="1"/>
        <end position="53"/>
    </location>
</feature>
<feature type="compositionally biased region" description="Basic and acidic residues" evidence="1">
    <location>
        <begin position="15"/>
        <end position="35"/>
    </location>
</feature>
<organism evidence="2 3">
    <name type="scientific">Helicobacter felis (strain ATCC 49179 / CCUG 28539 / NCTC 12436 / CS1)</name>
    <dbReference type="NCBI Taxonomy" id="936155"/>
    <lineage>
        <taxon>Bacteria</taxon>
        <taxon>Pseudomonadati</taxon>
        <taxon>Campylobacterota</taxon>
        <taxon>Epsilonproteobacteria</taxon>
        <taxon>Campylobacterales</taxon>
        <taxon>Helicobacteraceae</taxon>
        <taxon>Helicobacter</taxon>
    </lineage>
</organism>
<feature type="compositionally biased region" description="Polar residues" evidence="1">
    <location>
        <begin position="36"/>
        <end position="53"/>
    </location>
</feature>
<accession>E7ABP9</accession>
<dbReference type="HOGENOM" id="CLU_3062200_0_0_7"/>
<proteinExistence type="predicted"/>
<reference evidence="2 3" key="1">
    <citation type="journal article" date="2011" name="Genome Biol. Evol.">
        <title>Comparative whole genome sequence analysis of the carcinogenic bacterial model pathogen Helicobacter felis.</title>
        <authorList>
            <person name="Arnold I.C."/>
            <person name="Zigova Z."/>
            <person name="Holden M."/>
            <person name="Lawley T.D."/>
            <person name="Rad R."/>
            <person name="Dougan G."/>
            <person name="Falkow S."/>
            <person name="Bentley S.D."/>
            <person name="Muller A."/>
        </authorList>
    </citation>
    <scope>NUCLEOTIDE SEQUENCE [LARGE SCALE GENOMIC DNA]</scope>
    <source>
        <strain evidence="3">ATCC 49179 / CCUG 28539 / NCTC 12436 / CS1</strain>
    </source>
</reference>
<protein>
    <submittedName>
        <fullName evidence="2">Uncharacterized protein</fullName>
    </submittedName>
</protein>
<sequence>MVKDSQEYGKQLTAEQEKNEDLTRENNRLKEDLAREQNQTRGQGITSLSSMTR</sequence>
<evidence type="ECO:0000256" key="1">
    <source>
        <dbReference type="SAM" id="MobiDB-lite"/>
    </source>
</evidence>
<gene>
    <name evidence="2" type="ordered locus">Hfelis_16700</name>
</gene>